<dbReference type="Gene3D" id="2.70.70.10">
    <property type="entry name" value="Glucose Permease (Domain IIA)"/>
    <property type="match status" value="1"/>
</dbReference>
<dbReference type="Proteomes" id="UP000321306">
    <property type="component" value="Unassembled WGS sequence"/>
</dbReference>
<evidence type="ECO:0000313" key="4">
    <source>
        <dbReference type="Proteomes" id="UP000321306"/>
    </source>
</evidence>
<evidence type="ECO:0000259" key="2">
    <source>
        <dbReference type="PROSITE" id="PS51782"/>
    </source>
</evidence>
<dbReference type="RefSeq" id="WP_186816262.1">
    <property type="nucleotide sequence ID" value="NZ_BJXB01000037.1"/>
</dbReference>
<dbReference type="EMBL" id="BJXB01000037">
    <property type="protein sequence ID" value="GEM49531.1"/>
    <property type="molecule type" value="Genomic_DNA"/>
</dbReference>
<keyword evidence="1" id="KW-0732">Signal</keyword>
<name>A0A511NAX8_DEIC1</name>
<dbReference type="CDD" id="cd12797">
    <property type="entry name" value="M23_peptidase"/>
    <property type="match status" value="1"/>
</dbReference>
<dbReference type="AlphaFoldDB" id="A0A511NAX8"/>
<dbReference type="InterPro" id="IPR050570">
    <property type="entry name" value="Cell_wall_metabolism_enzyme"/>
</dbReference>
<dbReference type="SUPFAM" id="SSF51261">
    <property type="entry name" value="Duplicated hybrid motif"/>
    <property type="match status" value="1"/>
</dbReference>
<dbReference type="SMART" id="SM00257">
    <property type="entry name" value="LysM"/>
    <property type="match status" value="1"/>
</dbReference>
<evidence type="ECO:0000256" key="1">
    <source>
        <dbReference type="SAM" id="SignalP"/>
    </source>
</evidence>
<dbReference type="InterPro" id="IPR011055">
    <property type="entry name" value="Dup_hybrid_motif"/>
</dbReference>
<dbReference type="PANTHER" id="PTHR21666">
    <property type="entry name" value="PEPTIDASE-RELATED"/>
    <property type="match status" value="1"/>
</dbReference>
<dbReference type="GO" id="GO:0004222">
    <property type="term" value="F:metalloendopeptidase activity"/>
    <property type="evidence" value="ECO:0007669"/>
    <property type="project" value="TreeGrafter"/>
</dbReference>
<dbReference type="Pfam" id="PF01551">
    <property type="entry name" value="Peptidase_M23"/>
    <property type="match status" value="1"/>
</dbReference>
<dbReference type="PANTHER" id="PTHR21666:SF270">
    <property type="entry name" value="MUREIN HYDROLASE ACTIVATOR ENVC"/>
    <property type="match status" value="1"/>
</dbReference>
<dbReference type="InterPro" id="IPR016047">
    <property type="entry name" value="M23ase_b-sheet_dom"/>
</dbReference>
<keyword evidence="4" id="KW-1185">Reference proteome</keyword>
<dbReference type="SUPFAM" id="SSF54106">
    <property type="entry name" value="LysM domain"/>
    <property type="match status" value="1"/>
</dbReference>
<comment type="caution">
    <text evidence="3">The sequence shown here is derived from an EMBL/GenBank/DDBJ whole genome shotgun (WGS) entry which is preliminary data.</text>
</comment>
<organism evidence="3 4">
    <name type="scientific">Deinococcus cellulosilyticus (strain DSM 18568 / NBRC 106333 / KACC 11606 / 5516J-15)</name>
    <dbReference type="NCBI Taxonomy" id="1223518"/>
    <lineage>
        <taxon>Bacteria</taxon>
        <taxon>Thermotogati</taxon>
        <taxon>Deinococcota</taxon>
        <taxon>Deinococci</taxon>
        <taxon>Deinococcales</taxon>
        <taxon>Deinococcaceae</taxon>
        <taxon>Deinococcus</taxon>
    </lineage>
</organism>
<dbReference type="InterPro" id="IPR036779">
    <property type="entry name" value="LysM_dom_sf"/>
</dbReference>
<feature type="chain" id="PRO_5022034708" description="LysM domain-containing protein" evidence="1">
    <location>
        <begin position="20"/>
        <end position="216"/>
    </location>
</feature>
<accession>A0A511NAX8</accession>
<protein>
    <recommendedName>
        <fullName evidence="2">LysM domain-containing protein</fullName>
    </recommendedName>
</protein>
<dbReference type="Gene3D" id="3.10.350.10">
    <property type="entry name" value="LysM domain"/>
    <property type="match status" value="1"/>
</dbReference>
<feature type="domain" description="LysM" evidence="2">
    <location>
        <begin position="21"/>
        <end position="66"/>
    </location>
</feature>
<gene>
    <name evidence="3" type="ORF">DC3_51660</name>
</gene>
<dbReference type="PROSITE" id="PS51782">
    <property type="entry name" value="LYSM"/>
    <property type="match status" value="1"/>
</dbReference>
<dbReference type="Pfam" id="PF01476">
    <property type="entry name" value="LysM"/>
    <property type="match status" value="1"/>
</dbReference>
<dbReference type="CDD" id="cd00118">
    <property type="entry name" value="LysM"/>
    <property type="match status" value="1"/>
</dbReference>
<feature type="signal peptide" evidence="1">
    <location>
        <begin position="1"/>
        <end position="19"/>
    </location>
</feature>
<proteinExistence type="predicted"/>
<sequence>MRSPLIPMVLLMACSPALALNTYTVQAGDTLTRIAKKLGLTPDALQSANPKLKNIHNLTIGQKLNVPSQTQRPPNPAAQTVRTGLQKNTWVWPVSGKITSNYGNRSLAVAGSTFHGGIDISARTGTPVKASQAGTVTYARFDSSGFGNTILIDHGAGWKTRYSHNSQLLVKEGQAVIAGQTIALVGATGFVTGSHLDFRLLFNNTEINPLKIMMPQ</sequence>
<evidence type="ECO:0000313" key="3">
    <source>
        <dbReference type="EMBL" id="GEM49531.1"/>
    </source>
</evidence>
<dbReference type="InterPro" id="IPR018392">
    <property type="entry name" value="LysM"/>
</dbReference>
<reference evidence="3 4" key="1">
    <citation type="submission" date="2019-07" db="EMBL/GenBank/DDBJ databases">
        <title>Whole genome shotgun sequence of Deinococcus cellulosilyticus NBRC 106333.</title>
        <authorList>
            <person name="Hosoyama A."/>
            <person name="Uohara A."/>
            <person name="Ohji S."/>
            <person name="Ichikawa N."/>
        </authorList>
    </citation>
    <scope>NUCLEOTIDE SEQUENCE [LARGE SCALE GENOMIC DNA]</scope>
    <source>
        <strain evidence="3 4">NBRC 106333</strain>
    </source>
</reference>